<feature type="transmembrane region" description="Helical" evidence="1">
    <location>
        <begin position="57"/>
        <end position="77"/>
    </location>
</feature>
<gene>
    <name evidence="2" type="ORF">MKQ68_21060</name>
</gene>
<dbReference type="Proteomes" id="UP001162741">
    <property type="component" value="Chromosome"/>
</dbReference>
<evidence type="ECO:0000256" key="1">
    <source>
        <dbReference type="SAM" id="Phobius"/>
    </source>
</evidence>
<keyword evidence="1" id="KW-0812">Transmembrane</keyword>
<dbReference type="EMBL" id="CP107006">
    <property type="protein sequence ID" value="UYQ92578.1"/>
    <property type="molecule type" value="Genomic_DNA"/>
</dbReference>
<dbReference type="RefSeq" id="WP_264280822.1">
    <property type="nucleotide sequence ID" value="NZ_CP107006.1"/>
</dbReference>
<accession>A0ABY6IZ77</accession>
<proteinExistence type="predicted"/>
<keyword evidence="1" id="KW-0472">Membrane</keyword>
<evidence type="ECO:0000313" key="3">
    <source>
        <dbReference type="Proteomes" id="UP001162741"/>
    </source>
</evidence>
<keyword evidence="3" id="KW-1185">Reference proteome</keyword>
<reference evidence="2" key="1">
    <citation type="submission" date="2022-10" db="EMBL/GenBank/DDBJ databases">
        <title>Chitinophaga sp. nov., isolated from soil.</title>
        <authorList>
            <person name="Jeon C.O."/>
        </authorList>
    </citation>
    <scope>NUCLEOTIDE SEQUENCE</scope>
    <source>
        <strain evidence="2">R8</strain>
    </source>
</reference>
<dbReference type="PANTHER" id="PTHR40394:SF2">
    <property type="entry name" value="QUINOL:CYTOCHROME C OXIDOREDUCTASE MEMBRANE PROTEIN"/>
    <property type="match status" value="1"/>
</dbReference>
<organism evidence="2 3">
    <name type="scientific">Chitinophaga horti</name>
    <dbReference type="NCBI Taxonomy" id="2920382"/>
    <lineage>
        <taxon>Bacteria</taxon>
        <taxon>Pseudomonadati</taxon>
        <taxon>Bacteroidota</taxon>
        <taxon>Chitinophagia</taxon>
        <taxon>Chitinophagales</taxon>
        <taxon>Chitinophagaceae</taxon>
        <taxon>Chitinophaga</taxon>
    </lineage>
</organism>
<keyword evidence="1" id="KW-1133">Transmembrane helix</keyword>
<feature type="transmembrane region" description="Helical" evidence="1">
    <location>
        <begin position="97"/>
        <end position="119"/>
    </location>
</feature>
<sequence>MAVKKFVVGSFDDEAVLFPAVKKVRAAGYKLHDVYTPFPVHGLDHAMGLRETSLHTAGFVYGITGTTTALSVMGWVFTTDWPMNIGGKPHFPLPAFIPITFELTVLFAAVGMVLTFCYLCQLAPFVKKHIFHPRQTDDLFVMAIEVTGKNGAAELKEFLSSVGAKEVNEQTAETGWWLGRYDQESRLYSEPVTVKA</sequence>
<dbReference type="Pfam" id="PF11821">
    <property type="entry name" value="ActD"/>
    <property type="match status" value="1"/>
</dbReference>
<name>A0ABY6IZ77_9BACT</name>
<evidence type="ECO:0000313" key="2">
    <source>
        <dbReference type="EMBL" id="UYQ92578.1"/>
    </source>
</evidence>
<dbReference type="PANTHER" id="PTHR40394">
    <property type="entry name" value="LIPOPROTEIN-RELATED"/>
    <property type="match status" value="1"/>
</dbReference>
<protein>
    <submittedName>
        <fullName evidence="2">DUF3341 domain-containing protein</fullName>
    </submittedName>
</protein>
<dbReference type="InterPro" id="IPR021776">
    <property type="entry name" value="ActD"/>
</dbReference>